<dbReference type="Gene3D" id="3.30.1360.40">
    <property type="match status" value="1"/>
</dbReference>
<dbReference type="Proteomes" id="UP000230776">
    <property type="component" value="Unassembled WGS sequence"/>
</dbReference>
<gene>
    <name evidence="5" type="ORF">COT88_01430</name>
</gene>
<dbReference type="PANTHER" id="PTHR20982:SF3">
    <property type="entry name" value="MITOCHONDRIAL RIBOSOME RECYCLING FACTOR PSEUDO 1"/>
    <property type="match status" value="1"/>
</dbReference>
<dbReference type="InterPro" id="IPR036191">
    <property type="entry name" value="RRF_sf"/>
</dbReference>
<dbReference type="Gene3D" id="1.10.132.20">
    <property type="entry name" value="Ribosome-recycling factor"/>
    <property type="match status" value="1"/>
</dbReference>
<evidence type="ECO:0000313" key="5">
    <source>
        <dbReference type="EMBL" id="PIR98469.1"/>
    </source>
</evidence>
<keyword evidence="2" id="KW-0648">Protein biosynthesis</keyword>
<dbReference type="PANTHER" id="PTHR20982">
    <property type="entry name" value="RIBOSOME RECYCLING FACTOR"/>
    <property type="match status" value="1"/>
</dbReference>
<evidence type="ECO:0000256" key="1">
    <source>
        <dbReference type="ARBA" id="ARBA00005912"/>
    </source>
</evidence>
<name>A0A2H0VJD1_9BACT</name>
<dbReference type="GO" id="GO:0043023">
    <property type="term" value="F:ribosomal large subunit binding"/>
    <property type="evidence" value="ECO:0007669"/>
    <property type="project" value="TreeGrafter"/>
</dbReference>
<comment type="caution">
    <text evidence="5">The sequence shown here is derived from an EMBL/GenBank/DDBJ whole genome shotgun (WGS) entry which is preliminary data.</text>
</comment>
<dbReference type="InterPro" id="IPR023584">
    <property type="entry name" value="Ribosome_recyc_fac_dom"/>
</dbReference>
<dbReference type="FunFam" id="3.30.1360.40:FF:000001">
    <property type="entry name" value="Ribosome-recycling factor"/>
    <property type="match status" value="1"/>
</dbReference>
<dbReference type="Pfam" id="PF01765">
    <property type="entry name" value="RRF"/>
    <property type="match status" value="1"/>
</dbReference>
<dbReference type="SUPFAM" id="SSF55194">
    <property type="entry name" value="Ribosome recycling factor, RRF"/>
    <property type="match status" value="1"/>
</dbReference>
<dbReference type="AlphaFoldDB" id="A0A2H0VJD1"/>
<keyword evidence="3" id="KW-0175">Coiled coil</keyword>
<sequence length="177" mass="20366">MEHLEKAKEQFKSVIESLKAEFTNIRTNRPNPKMIEDIEVEYMERPTPIKHIGSIGVEPPRSLLVNVWDESAAKGVASGIEKASLGFGVSVQGKTIRVNLPELTQERKDELMKIVKKTAEEFKIRMRTQREDIRKAIKEIKDEDDRFKAEAKLQDIVDGFNKEVDQLVDSKEKEIME</sequence>
<dbReference type="EMBL" id="PFAG01000014">
    <property type="protein sequence ID" value="PIR98469.1"/>
    <property type="molecule type" value="Genomic_DNA"/>
</dbReference>
<organism evidence="5 6">
    <name type="scientific">Candidatus Colwellbacteria bacterium CG10_big_fil_rev_8_21_14_0_10_41_28</name>
    <dbReference type="NCBI Taxonomy" id="1974539"/>
    <lineage>
        <taxon>Bacteria</taxon>
        <taxon>Candidatus Colwelliibacteriota</taxon>
    </lineage>
</organism>
<reference evidence="6" key="1">
    <citation type="submission" date="2017-09" db="EMBL/GenBank/DDBJ databases">
        <title>Depth-based differentiation of microbial function through sediment-hosted aquifers and enrichment of novel symbionts in the deep terrestrial subsurface.</title>
        <authorList>
            <person name="Probst A.J."/>
            <person name="Ladd B."/>
            <person name="Jarett J.K."/>
            <person name="Geller-Mcgrath D.E."/>
            <person name="Sieber C.M.K."/>
            <person name="Emerson J.B."/>
            <person name="Anantharaman K."/>
            <person name="Thomas B.C."/>
            <person name="Malmstrom R."/>
            <person name="Stieglmeier M."/>
            <person name="Klingl A."/>
            <person name="Woyke T."/>
            <person name="Ryan C.M."/>
            <person name="Banfield J.F."/>
        </authorList>
    </citation>
    <scope>NUCLEOTIDE SEQUENCE [LARGE SCALE GENOMIC DNA]</scope>
</reference>
<protein>
    <submittedName>
        <fullName evidence="5">Ribosome recycling factor</fullName>
    </submittedName>
</protein>
<evidence type="ECO:0000313" key="6">
    <source>
        <dbReference type="Proteomes" id="UP000230776"/>
    </source>
</evidence>
<evidence type="ECO:0000259" key="4">
    <source>
        <dbReference type="Pfam" id="PF01765"/>
    </source>
</evidence>
<accession>A0A2H0VJD1</accession>
<proteinExistence type="inferred from homology"/>
<evidence type="ECO:0000256" key="3">
    <source>
        <dbReference type="SAM" id="Coils"/>
    </source>
</evidence>
<comment type="similarity">
    <text evidence="1">Belongs to the RRF family.</text>
</comment>
<feature type="coiled-coil region" evidence="3">
    <location>
        <begin position="119"/>
        <end position="150"/>
    </location>
</feature>
<feature type="domain" description="Ribosome recycling factor" evidence="4">
    <location>
        <begin position="18"/>
        <end position="176"/>
    </location>
</feature>
<evidence type="ECO:0000256" key="2">
    <source>
        <dbReference type="ARBA" id="ARBA00022917"/>
    </source>
</evidence>
<dbReference type="GO" id="GO:0006412">
    <property type="term" value="P:translation"/>
    <property type="evidence" value="ECO:0007669"/>
    <property type="project" value="UniProtKB-KW"/>
</dbReference>
<dbReference type="InterPro" id="IPR002661">
    <property type="entry name" value="Ribosome_recyc_fac"/>
</dbReference>